<protein>
    <submittedName>
        <fullName evidence="2">Uncharacterized protein</fullName>
    </submittedName>
</protein>
<keyword evidence="3" id="KW-1185">Reference proteome</keyword>
<keyword evidence="1" id="KW-0732">Signal</keyword>
<organism evidence="2 3">
    <name type="scientific">Sphaerotilus montanus</name>
    <dbReference type="NCBI Taxonomy" id="522889"/>
    <lineage>
        <taxon>Bacteria</taxon>
        <taxon>Pseudomonadati</taxon>
        <taxon>Pseudomonadota</taxon>
        <taxon>Betaproteobacteria</taxon>
        <taxon>Burkholderiales</taxon>
        <taxon>Sphaerotilaceae</taxon>
        <taxon>Sphaerotilus</taxon>
    </lineage>
</organism>
<gene>
    <name evidence="2" type="ORF">BDD16_003447</name>
</gene>
<dbReference type="Proteomes" id="UP000518288">
    <property type="component" value="Unassembled WGS sequence"/>
</dbReference>
<dbReference type="EMBL" id="JACCFH010000001">
    <property type="protein sequence ID" value="NYG34461.1"/>
    <property type="molecule type" value="Genomic_DNA"/>
</dbReference>
<proteinExistence type="predicted"/>
<accession>A0A7Y9QZM2</accession>
<sequence length="373" mass="41180">MSIHSCFRVTVLAAAMALGALSGMAAQAAPTLAGCELFPSSAIFSQRIDDVQRFPPHERSAAWLGSIGLGRKLHADWGRTVDPAQTDRYYGIPVSVVDGTPATTRWPLVSHAIQDARDANGSGVPSESDCAVGDQGLPVIKRGCDGLIPARRRFPYPNDGLLKAERGLCNDPATCGDRHVLVLEQGACRLWESYFTYQINGRWSAYSTAAWDLKSMEMRPDGWTSADAAGLPILPLLARADEVEAGVISHALRVTFRDAVLDRRHTWPASHSAGTTRADGIPFGALLRLRADFDIPFWWTAQAKVLARAMQKYGLYVADIGSDFYVQGDPDERWGRLTIWQIQRMKLNDFEFVDLGAITRHPRFHPRSYQAAW</sequence>
<evidence type="ECO:0000256" key="1">
    <source>
        <dbReference type="SAM" id="SignalP"/>
    </source>
</evidence>
<reference evidence="2 3" key="1">
    <citation type="submission" date="2020-07" db="EMBL/GenBank/DDBJ databases">
        <title>Genomic Encyclopedia of Archaeal and Bacterial Type Strains, Phase II (KMG-II): from individual species to whole genera.</title>
        <authorList>
            <person name="Goeker M."/>
        </authorList>
    </citation>
    <scope>NUCLEOTIDE SEQUENCE [LARGE SCALE GENOMIC DNA]</scope>
    <source>
        <strain evidence="2 3">DSM 21226</strain>
    </source>
</reference>
<evidence type="ECO:0000313" key="3">
    <source>
        <dbReference type="Proteomes" id="UP000518288"/>
    </source>
</evidence>
<dbReference type="RefSeq" id="WP_179635095.1">
    <property type="nucleotide sequence ID" value="NZ_JACCFH010000001.1"/>
</dbReference>
<name>A0A7Y9QZM2_9BURK</name>
<feature type="signal peptide" evidence="1">
    <location>
        <begin position="1"/>
        <end position="28"/>
    </location>
</feature>
<comment type="caution">
    <text evidence="2">The sequence shown here is derived from an EMBL/GenBank/DDBJ whole genome shotgun (WGS) entry which is preliminary data.</text>
</comment>
<evidence type="ECO:0000313" key="2">
    <source>
        <dbReference type="EMBL" id="NYG34461.1"/>
    </source>
</evidence>
<feature type="chain" id="PRO_5030788805" evidence="1">
    <location>
        <begin position="29"/>
        <end position="373"/>
    </location>
</feature>
<dbReference type="AlphaFoldDB" id="A0A7Y9QZM2"/>